<protein>
    <submittedName>
        <fullName evidence="3">Uncharacterized protein</fullName>
    </submittedName>
</protein>
<feature type="chain" id="PRO_5039923304" evidence="2">
    <location>
        <begin position="22"/>
        <end position="298"/>
    </location>
</feature>
<keyword evidence="4" id="KW-1185">Reference proteome</keyword>
<feature type="signal peptide" evidence="2">
    <location>
        <begin position="1"/>
        <end position="21"/>
    </location>
</feature>
<accession>A0A9J6BI99</accession>
<evidence type="ECO:0000256" key="1">
    <source>
        <dbReference type="SAM" id="Coils"/>
    </source>
</evidence>
<proteinExistence type="predicted"/>
<dbReference type="EMBL" id="JADBJN010000004">
    <property type="protein sequence ID" value="KAG5669548.1"/>
    <property type="molecule type" value="Genomic_DNA"/>
</dbReference>
<dbReference type="InterPro" id="IPR032675">
    <property type="entry name" value="LRR_dom_sf"/>
</dbReference>
<sequence length="298" mass="34355">MTKTISFAIFIAVILFVDVKSFNINCNYTGVIFGFDDWSTVGTFYECQTTNIPTSSGITVTNVTGKLDPGKNYNDVDSININGNWTLSFIPRGLSETFPNIKVFKIYFTTIDTFYGDEFNEFSELEWLVFANSNLTTISSRLFEKTPKIHLIHFSSTMIKRVGYDLFTPLNVTQLKHVTFEYATCINRRVNGNQTAIISLINELREKCSFDNEFPTTTCSDKIIEELVCDLKDKVAEIQEDLMTKDERMEKFELELKLKDEKIEEMKLEFEEAYKVLQKRILWLENEVLILSAHPCAC</sequence>
<keyword evidence="2" id="KW-0732">Signal</keyword>
<dbReference type="AlphaFoldDB" id="A0A9J6BI99"/>
<dbReference type="Proteomes" id="UP001107558">
    <property type="component" value="Chromosome 4"/>
</dbReference>
<organism evidence="3 4">
    <name type="scientific">Polypedilum vanderplanki</name>
    <name type="common">Sleeping chironomid midge</name>
    <dbReference type="NCBI Taxonomy" id="319348"/>
    <lineage>
        <taxon>Eukaryota</taxon>
        <taxon>Metazoa</taxon>
        <taxon>Ecdysozoa</taxon>
        <taxon>Arthropoda</taxon>
        <taxon>Hexapoda</taxon>
        <taxon>Insecta</taxon>
        <taxon>Pterygota</taxon>
        <taxon>Neoptera</taxon>
        <taxon>Endopterygota</taxon>
        <taxon>Diptera</taxon>
        <taxon>Nematocera</taxon>
        <taxon>Chironomoidea</taxon>
        <taxon>Chironomidae</taxon>
        <taxon>Chironominae</taxon>
        <taxon>Polypedilum</taxon>
        <taxon>Polypedilum</taxon>
    </lineage>
</organism>
<comment type="caution">
    <text evidence="3">The sequence shown here is derived from an EMBL/GenBank/DDBJ whole genome shotgun (WGS) entry which is preliminary data.</text>
</comment>
<feature type="coiled-coil region" evidence="1">
    <location>
        <begin position="235"/>
        <end position="269"/>
    </location>
</feature>
<dbReference type="Gene3D" id="3.80.10.10">
    <property type="entry name" value="Ribonuclease Inhibitor"/>
    <property type="match status" value="1"/>
</dbReference>
<evidence type="ECO:0000313" key="4">
    <source>
        <dbReference type="Proteomes" id="UP001107558"/>
    </source>
</evidence>
<evidence type="ECO:0000313" key="3">
    <source>
        <dbReference type="EMBL" id="KAG5669548.1"/>
    </source>
</evidence>
<gene>
    <name evidence="3" type="ORF">PVAND_017435</name>
</gene>
<dbReference type="SUPFAM" id="SSF52058">
    <property type="entry name" value="L domain-like"/>
    <property type="match status" value="1"/>
</dbReference>
<evidence type="ECO:0000256" key="2">
    <source>
        <dbReference type="SAM" id="SignalP"/>
    </source>
</evidence>
<keyword evidence="1" id="KW-0175">Coiled coil</keyword>
<reference evidence="3" key="1">
    <citation type="submission" date="2021-03" db="EMBL/GenBank/DDBJ databases">
        <title>Chromosome level genome of the anhydrobiotic midge Polypedilum vanderplanki.</title>
        <authorList>
            <person name="Yoshida Y."/>
            <person name="Kikawada T."/>
            <person name="Gusev O."/>
        </authorList>
    </citation>
    <scope>NUCLEOTIDE SEQUENCE</scope>
    <source>
        <strain evidence="3">NIAS01</strain>
        <tissue evidence="3">Whole body or cell culture</tissue>
    </source>
</reference>
<name>A0A9J6BI99_POLVA</name>